<dbReference type="InterPro" id="IPR036390">
    <property type="entry name" value="WH_DNA-bd_sf"/>
</dbReference>
<dbReference type="GO" id="GO:0003677">
    <property type="term" value="F:DNA binding"/>
    <property type="evidence" value="ECO:0007669"/>
    <property type="project" value="UniProtKB-KW"/>
</dbReference>
<dbReference type="GO" id="GO:0003700">
    <property type="term" value="F:DNA-binding transcription factor activity"/>
    <property type="evidence" value="ECO:0007669"/>
    <property type="project" value="InterPro"/>
</dbReference>
<protein>
    <submittedName>
        <fullName evidence="5">Transcriptional regulator</fullName>
    </submittedName>
</protein>
<evidence type="ECO:0000313" key="6">
    <source>
        <dbReference type="Proteomes" id="UP000051820"/>
    </source>
</evidence>
<sequence>MDYQYFTSKYIAGLYRESKLEINSQFEQFGVGSTEGDILLFVNDNPEISQRDVAKMMVLDSGIVTRHLRKLEQKGLLQQVVDDQDARRHKISLTSDGERIVNSLQKILSNWWQKLFKNADVSDPVQIESDFEKLYQVIIDRKKD</sequence>
<dbReference type="PRINTS" id="PR00598">
    <property type="entry name" value="HTHMARR"/>
</dbReference>
<dbReference type="InterPro" id="IPR011991">
    <property type="entry name" value="ArsR-like_HTH"/>
</dbReference>
<proteinExistence type="predicted"/>
<evidence type="ECO:0000256" key="3">
    <source>
        <dbReference type="ARBA" id="ARBA00023163"/>
    </source>
</evidence>
<keyword evidence="1" id="KW-0805">Transcription regulation</keyword>
<dbReference type="SUPFAM" id="SSF46785">
    <property type="entry name" value="Winged helix' DNA-binding domain"/>
    <property type="match status" value="1"/>
</dbReference>
<dbReference type="SMART" id="SM00347">
    <property type="entry name" value="HTH_MARR"/>
    <property type="match status" value="1"/>
</dbReference>
<dbReference type="STRING" id="1423807.FD16_GL000733"/>
<evidence type="ECO:0000256" key="2">
    <source>
        <dbReference type="ARBA" id="ARBA00023125"/>
    </source>
</evidence>
<organism evidence="5 6">
    <name type="scientific">Paucilactobacillus suebicus DSM 5007 = KCTC 3549</name>
    <dbReference type="NCBI Taxonomy" id="1423807"/>
    <lineage>
        <taxon>Bacteria</taxon>
        <taxon>Bacillati</taxon>
        <taxon>Bacillota</taxon>
        <taxon>Bacilli</taxon>
        <taxon>Lactobacillales</taxon>
        <taxon>Lactobacillaceae</taxon>
        <taxon>Paucilactobacillus</taxon>
    </lineage>
</organism>
<accession>A0A0R1W116</accession>
<dbReference type="AlphaFoldDB" id="A0A0R1W116"/>
<dbReference type="eggNOG" id="COG1846">
    <property type="taxonomic scope" value="Bacteria"/>
</dbReference>
<dbReference type="Gene3D" id="1.10.10.10">
    <property type="entry name" value="Winged helix-like DNA-binding domain superfamily/Winged helix DNA-binding domain"/>
    <property type="match status" value="1"/>
</dbReference>
<reference evidence="5 6" key="1">
    <citation type="journal article" date="2015" name="Genome Announc.">
        <title>Expanding the biotechnology potential of lactobacilli through comparative genomics of 213 strains and associated genera.</title>
        <authorList>
            <person name="Sun Z."/>
            <person name="Harris H.M."/>
            <person name="McCann A."/>
            <person name="Guo C."/>
            <person name="Argimon S."/>
            <person name="Zhang W."/>
            <person name="Yang X."/>
            <person name="Jeffery I.B."/>
            <person name="Cooney J.C."/>
            <person name="Kagawa T.F."/>
            <person name="Liu W."/>
            <person name="Song Y."/>
            <person name="Salvetti E."/>
            <person name="Wrobel A."/>
            <person name="Rasinkangas P."/>
            <person name="Parkhill J."/>
            <person name="Rea M.C."/>
            <person name="O'Sullivan O."/>
            <person name="Ritari J."/>
            <person name="Douillard F.P."/>
            <person name="Paul Ross R."/>
            <person name="Yang R."/>
            <person name="Briner A.E."/>
            <person name="Felis G.E."/>
            <person name="de Vos W.M."/>
            <person name="Barrangou R."/>
            <person name="Klaenhammer T.R."/>
            <person name="Caufield P.W."/>
            <person name="Cui Y."/>
            <person name="Zhang H."/>
            <person name="O'Toole P.W."/>
        </authorList>
    </citation>
    <scope>NUCLEOTIDE SEQUENCE [LARGE SCALE GENOMIC DNA]</scope>
    <source>
        <strain evidence="5 6">DSM 5007</strain>
    </source>
</reference>
<evidence type="ECO:0000259" key="4">
    <source>
        <dbReference type="PROSITE" id="PS50995"/>
    </source>
</evidence>
<keyword evidence="3" id="KW-0804">Transcription</keyword>
<comment type="caution">
    <text evidence="5">The sequence shown here is derived from an EMBL/GenBank/DDBJ whole genome shotgun (WGS) entry which is preliminary data.</text>
</comment>
<evidence type="ECO:0000313" key="5">
    <source>
        <dbReference type="EMBL" id="KRM11434.1"/>
    </source>
</evidence>
<keyword evidence="6" id="KW-1185">Reference proteome</keyword>
<dbReference type="InterPro" id="IPR000835">
    <property type="entry name" value="HTH_MarR-typ"/>
</dbReference>
<dbReference type="PATRIC" id="fig|1423807.3.peg.742"/>
<keyword evidence="2" id="KW-0238">DNA-binding</keyword>
<evidence type="ECO:0000256" key="1">
    <source>
        <dbReference type="ARBA" id="ARBA00023015"/>
    </source>
</evidence>
<dbReference type="EMBL" id="AZGF01000019">
    <property type="protein sequence ID" value="KRM11434.1"/>
    <property type="molecule type" value="Genomic_DNA"/>
</dbReference>
<name>A0A0R1W116_9LACO</name>
<dbReference type="PANTHER" id="PTHR42756">
    <property type="entry name" value="TRANSCRIPTIONAL REGULATOR, MARR"/>
    <property type="match status" value="1"/>
</dbReference>
<dbReference type="InterPro" id="IPR036388">
    <property type="entry name" value="WH-like_DNA-bd_sf"/>
</dbReference>
<dbReference type="CDD" id="cd00090">
    <property type="entry name" value="HTH_ARSR"/>
    <property type="match status" value="1"/>
</dbReference>
<feature type="domain" description="HTH marR-type" evidence="4">
    <location>
        <begin position="1"/>
        <end position="136"/>
    </location>
</feature>
<gene>
    <name evidence="5" type="ORF">FD16_GL000733</name>
</gene>
<dbReference type="Proteomes" id="UP000051820">
    <property type="component" value="Unassembled WGS sequence"/>
</dbReference>
<dbReference type="RefSeq" id="WP_010621116.1">
    <property type="nucleotide sequence ID" value="NZ_AZGF01000019.1"/>
</dbReference>
<dbReference type="PROSITE" id="PS50995">
    <property type="entry name" value="HTH_MARR_2"/>
    <property type="match status" value="1"/>
</dbReference>
<dbReference type="OrthoDB" id="2193108at2"/>
<dbReference type="PANTHER" id="PTHR42756:SF1">
    <property type="entry name" value="TRANSCRIPTIONAL REPRESSOR OF EMRAB OPERON"/>
    <property type="match status" value="1"/>
</dbReference>
<dbReference type="Pfam" id="PF12802">
    <property type="entry name" value="MarR_2"/>
    <property type="match status" value="1"/>
</dbReference>